<accession>A0A7U4E5K4</accession>
<proteinExistence type="predicted"/>
<keyword evidence="2" id="KW-0732">Signal</keyword>
<evidence type="ECO:0000313" key="3">
    <source>
        <dbReference type="EMBL" id="AEI48671.1"/>
    </source>
</evidence>
<dbReference type="KEGG" id="rsi:Runsl_2259"/>
<protein>
    <submittedName>
        <fullName evidence="3">Uncharacterized protein</fullName>
    </submittedName>
</protein>
<feature type="signal peptide" evidence="2">
    <location>
        <begin position="1"/>
        <end position="20"/>
    </location>
</feature>
<gene>
    <name evidence="3" type="ordered locus">Runsl_2259</name>
</gene>
<dbReference type="AlphaFoldDB" id="A0A7U4E5K4"/>
<organism evidence="3 4">
    <name type="scientific">Runella slithyformis (strain ATCC 29530 / DSM 19594 / LMG 11500 / NCIMB 11436 / LSU 4)</name>
    <dbReference type="NCBI Taxonomy" id="761193"/>
    <lineage>
        <taxon>Bacteria</taxon>
        <taxon>Pseudomonadati</taxon>
        <taxon>Bacteroidota</taxon>
        <taxon>Cytophagia</taxon>
        <taxon>Cytophagales</taxon>
        <taxon>Spirosomataceae</taxon>
        <taxon>Runella</taxon>
    </lineage>
</organism>
<name>A0A7U4E5K4_RUNSL</name>
<feature type="chain" id="PRO_5031555807" evidence="2">
    <location>
        <begin position="21"/>
        <end position="364"/>
    </location>
</feature>
<feature type="compositionally biased region" description="Pro residues" evidence="1">
    <location>
        <begin position="159"/>
        <end position="170"/>
    </location>
</feature>
<evidence type="ECO:0000313" key="4">
    <source>
        <dbReference type="Proteomes" id="UP000000493"/>
    </source>
</evidence>
<reference evidence="3 4" key="2">
    <citation type="journal article" date="2012" name="Stand. Genomic Sci.">
        <title>Complete genome sequence of the aquatic bacterium Runella slithyformis type strain (LSU 4(T)).</title>
        <authorList>
            <person name="Copeland A."/>
            <person name="Zhang X."/>
            <person name="Misra M."/>
            <person name="Lapidus A."/>
            <person name="Nolan M."/>
            <person name="Lucas S."/>
            <person name="Deshpande S."/>
            <person name="Cheng J.F."/>
            <person name="Tapia R."/>
            <person name="Goodwin L.A."/>
            <person name="Pitluck S."/>
            <person name="Liolios K."/>
            <person name="Pagani I."/>
            <person name="Ivanova N."/>
            <person name="Mikhailova N."/>
            <person name="Pati A."/>
            <person name="Chen A."/>
            <person name="Palaniappan K."/>
            <person name="Land M."/>
            <person name="Hauser L."/>
            <person name="Pan C."/>
            <person name="Jeffries C.D."/>
            <person name="Detter J.C."/>
            <person name="Brambilla E.M."/>
            <person name="Rohde M."/>
            <person name="Djao O.D."/>
            <person name="Goker M."/>
            <person name="Sikorski J."/>
            <person name="Tindall B.J."/>
            <person name="Woyke T."/>
            <person name="Bristow J."/>
            <person name="Eisen J.A."/>
            <person name="Markowitz V."/>
            <person name="Hugenholtz P."/>
            <person name="Kyrpides N.C."/>
            <person name="Klenk H.P."/>
            <person name="Mavromatis K."/>
        </authorList>
    </citation>
    <scope>NUCLEOTIDE SEQUENCE [LARGE SCALE GENOMIC DNA]</scope>
    <source>
        <strain evidence="4">ATCC 29530 / DSM 19594 / LMG 11500 / NCIMB 11436 / LSU 4</strain>
    </source>
</reference>
<dbReference type="Proteomes" id="UP000000493">
    <property type="component" value="Chromosome"/>
</dbReference>
<dbReference type="EMBL" id="CP002859">
    <property type="protein sequence ID" value="AEI48671.1"/>
    <property type="molecule type" value="Genomic_DNA"/>
</dbReference>
<evidence type="ECO:0000256" key="2">
    <source>
        <dbReference type="SAM" id="SignalP"/>
    </source>
</evidence>
<sequence length="364" mass="40205">MKLKHYLQWLLFALSNTAQTQETLTNQSIVSLVKAKISAELIIDKIKVSPTNFDLTTKGVIELTKEGAKGNILEAMMLTSDNLPILRNQDIIDLHLNRIPKDVILNKIMYSECNFNTTVEGMVELKNSKVPDAVVKVVMDPKRASKVSRNPNLIAGNLPPHPQDLPPPPRGAMPEPGIYYEDFLKKPVKYDQLEPTTSNNTKQGSAGEAIGGAVSQSKLGVNVVGTKQRIGLVNPSANFVIQDNRPVFYMVFEGNARKKMDDVAESVFGGVASPNDFTLIGVKPKQSGRDFVIGQTSDLSSKSGFSEGAIPFRFKKISNTLYKIYFEEDIAAAEYAFFYNKGSEFTSSLKLFDFSLRNNVKGTK</sequence>
<evidence type="ECO:0000256" key="1">
    <source>
        <dbReference type="SAM" id="MobiDB-lite"/>
    </source>
</evidence>
<dbReference type="RefSeq" id="WP_013927982.1">
    <property type="nucleotide sequence ID" value="NC_015703.1"/>
</dbReference>
<reference evidence="4" key="1">
    <citation type="submission" date="2011-06" db="EMBL/GenBank/DDBJ databases">
        <title>The complete genome of chromosome of Runella slithyformis DSM 19594.</title>
        <authorList>
            <consortium name="US DOE Joint Genome Institute (JGI-PGF)"/>
            <person name="Lucas S."/>
            <person name="Han J."/>
            <person name="Lapidus A."/>
            <person name="Bruce D."/>
            <person name="Goodwin L."/>
            <person name="Pitluck S."/>
            <person name="Peters L."/>
            <person name="Kyrpides N."/>
            <person name="Mavromatis K."/>
            <person name="Ivanova N."/>
            <person name="Ovchinnikova G."/>
            <person name="Zhang X."/>
            <person name="Misra M."/>
            <person name="Detter J.C."/>
            <person name="Tapia R."/>
            <person name="Han C."/>
            <person name="Land M."/>
            <person name="Hauser L."/>
            <person name="Markowitz V."/>
            <person name="Cheng J.-F."/>
            <person name="Hugenholtz P."/>
            <person name="Woyke T."/>
            <person name="Wu D."/>
            <person name="Tindall B."/>
            <person name="Faehrich R."/>
            <person name="Brambilla E."/>
            <person name="Klenk H.-P."/>
            <person name="Eisen J.A."/>
        </authorList>
    </citation>
    <scope>NUCLEOTIDE SEQUENCE [LARGE SCALE GENOMIC DNA]</scope>
    <source>
        <strain evidence="4">ATCC 29530 / DSM 19594 / LMG 11500 / NCIMB 11436 / LSU 4</strain>
    </source>
</reference>
<feature type="region of interest" description="Disordered" evidence="1">
    <location>
        <begin position="149"/>
        <end position="170"/>
    </location>
</feature>
<keyword evidence="4" id="KW-1185">Reference proteome</keyword>